<dbReference type="EMBL" id="CP003597">
    <property type="protein sequence ID" value="AFY87749.1"/>
    <property type="molecule type" value="Genomic_DNA"/>
</dbReference>
<dbReference type="Proteomes" id="UP000010384">
    <property type="component" value="Chromosome"/>
</dbReference>
<accession>K9U0J5</accession>
<dbReference type="InParanoid" id="K9U0J5"/>
<evidence type="ECO:0000313" key="1">
    <source>
        <dbReference type="EMBL" id="AFY87749.1"/>
    </source>
</evidence>
<dbReference type="RefSeq" id="WP_015154297.1">
    <property type="nucleotide sequence ID" value="NC_019695.1"/>
</dbReference>
<evidence type="ECO:0000313" key="2">
    <source>
        <dbReference type="Proteomes" id="UP000010384"/>
    </source>
</evidence>
<protein>
    <submittedName>
        <fullName evidence="1">Uncharacterized protein</fullName>
    </submittedName>
</protein>
<keyword evidence="2" id="KW-1185">Reference proteome</keyword>
<dbReference type="KEGG" id="cthe:Chro_2256"/>
<proteinExistence type="predicted"/>
<reference evidence="1 2" key="1">
    <citation type="submission" date="2012-06" db="EMBL/GenBank/DDBJ databases">
        <title>Finished chromosome of genome of Chroococcidiopsis thermalis PCC 7203.</title>
        <authorList>
            <consortium name="US DOE Joint Genome Institute"/>
            <person name="Gugger M."/>
            <person name="Coursin T."/>
            <person name="Rippka R."/>
            <person name="Tandeau De Marsac N."/>
            <person name="Huntemann M."/>
            <person name="Wei C.-L."/>
            <person name="Han J."/>
            <person name="Detter J.C."/>
            <person name="Han C."/>
            <person name="Tapia R."/>
            <person name="Davenport K."/>
            <person name="Daligault H."/>
            <person name="Erkkila T."/>
            <person name="Gu W."/>
            <person name="Munk A.C.C."/>
            <person name="Teshima H."/>
            <person name="Xu Y."/>
            <person name="Chain P."/>
            <person name="Chen A."/>
            <person name="Krypides N."/>
            <person name="Mavromatis K."/>
            <person name="Markowitz V."/>
            <person name="Szeto E."/>
            <person name="Ivanova N."/>
            <person name="Mikhailova N."/>
            <person name="Ovchinnikova G."/>
            <person name="Pagani I."/>
            <person name="Pati A."/>
            <person name="Goodwin L."/>
            <person name="Peters L."/>
            <person name="Pitluck S."/>
            <person name="Woyke T."/>
            <person name="Kerfeld C."/>
        </authorList>
    </citation>
    <scope>NUCLEOTIDE SEQUENCE [LARGE SCALE GENOMIC DNA]</scope>
    <source>
        <strain evidence="1 2">PCC 7203</strain>
    </source>
</reference>
<dbReference type="HOGENOM" id="CLU_3249196_0_0_3"/>
<dbReference type="AlphaFoldDB" id="K9U0J5"/>
<gene>
    <name evidence="1" type="ORF">Chro_2256</name>
</gene>
<sequence length="42" mass="4786">MGNGEAISSRLTEYRQLLNATNSQQLTTTNYQLPITKLWNCI</sequence>
<organism evidence="1 2">
    <name type="scientific">Chroococcidiopsis thermalis (strain PCC 7203)</name>
    <dbReference type="NCBI Taxonomy" id="251229"/>
    <lineage>
        <taxon>Bacteria</taxon>
        <taxon>Bacillati</taxon>
        <taxon>Cyanobacteriota</taxon>
        <taxon>Cyanophyceae</taxon>
        <taxon>Chroococcidiopsidales</taxon>
        <taxon>Chroococcidiopsidaceae</taxon>
        <taxon>Chroococcidiopsis</taxon>
    </lineage>
</organism>
<name>K9U0J5_CHRTP</name>